<feature type="domain" description="ABC-type transport auxiliary lipoprotein component" evidence="1">
    <location>
        <begin position="50"/>
        <end position="200"/>
    </location>
</feature>
<reference evidence="2 3" key="1">
    <citation type="submission" date="2019-03" db="EMBL/GenBank/DDBJ databases">
        <title>Genomic Encyclopedia of Type Strains, Phase IV (KMG-IV): sequencing the most valuable type-strain genomes for metagenomic binning, comparative biology and taxonomic classification.</title>
        <authorList>
            <person name="Goeker M."/>
        </authorList>
    </citation>
    <scope>NUCLEOTIDE SEQUENCE [LARGE SCALE GENOMIC DNA]</scope>
    <source>
        <strain evidence="2 3">DSM 25082</strain>
    </source>
</reference>
<dbReference type="SUPFAM" id="SSF159594">
    <property type="entry name" value="XCC0632-like"/>
    <property type="match status" value="1"/>
</dbReference>
<proteinExistence type="predicted"/>
<dbReference type="EMBL" id="SNXE01000002">
    <property type="protein sequence ID" value="TDP11910.1"/>
    <property type="molecule type" value="Genomic_DNA"/>
</dbReference>
<protein>
    <submittedName>
        <fullName evidence="2">ABC-type uncharacterized transport system auxiliary subunit</fullName>
    </submittedName>
</protein>
<accession>A0A4R6N9F7</accession>
<evidence type="ECO:0000259" key="1">
    <source>
        <dbReference type="Pfam" id="PF03886"/>
    </source>
</evidence>
<dbReference type="InterPro" id="IPR005586">
    <property type="entry name" value="ABC_trans_aux"/>
</dbReference>
<dbReference type="OrthoDB" id="5624722at2"/>
<sequence length="216" mass="23381">MNVLIDLDRRRGLALLGASGLWLSLSGCVSVGHSSGLQVHHRLHDVGPPPQALPKPLVNALLIQVLPGDALADSHTMAYARAPQQFAFYQQSQWLERPSRMVASLLTRRLEARGLAAALGRLGEPLQADWLLSLSLEDVHHDFASPPGLGRLNLRAELLDRRQRQRQAQLRLSLQAAATSADAAGAAQALSRALSQGLDQLLPWLESELRRAGAAS</sequence>
<evidence type="ECO:0000313" key="2">
    <source>
        <dbReference type="EMBL" id="TDP11910.1"/>
    </source>
</evidence>
<gene>
    <name evidence="2" type="ORF">DFR39_102294</name>
</gene>
<keyword evidence="3" id="KW-1185">Reference proteome</keyword>
<evidence type="ECO:0000313" key="3">
    <source>
        <dbReference type="Proteomes" id="UP000295357"/>
    </source>
</evidence>
<dbReference type="Pfam" id="PF03886">
    <property type="entry name" value="ABC_trans_aux"/>
    <property type="match status" value="1"/>
</dbReference>
<dbReference type="Proteomes" id="UP000295357">
    <property type="component" value="Unassembled WGS sequence"/>
</dbReference>
<comment type="caution">
    <text evidence="2">The sequence shown here is derived from an EMBL/GenBank/DDBJ whole genome shotgun (WGS) entry which is preliminary data.</text>
</comment>
<organism evidence="2 3">
    <name type="scientific">Roseateles asaccharophilus</name>
    <dbReference type="NCBI Taxonomy" id="582607"/>
    <lineage>
        <taxon>Bacteria</taxon>
        <taxon>Pseudomonadati</taxon>
        <taxon>Pseudomonadota</taxon>
        <taxon>Betaproteobacteria</taxon>
        <taxon>Burkholderiales</taxon>
        <taxon>Sphaerotilaceae</taxon>
        <taxon>Roseateles</taxon>
    </lineage>
</organism>
<dbReference type="AlphaFoldDB" id="A0A4R6N9F7"/>
<dbReference type="Gene3D" id="3.40.50.10610">
    <property type="entry name" value="ABC-type transport auxiliary lipoprotein component"/>
    <property type="match status" value="1"/>
</dbReference>
<name>A0A4R6N9F7_9BURK</name>
<dbReference type="RefSeq" id="WP_133602675.1">
    <property type="nucleotide sequence ID" value="NZ_JAUFPJ010000002.1"/>
</dbReference>